<sequence length="765" mass="86195">MEQKHRNILQTNFAYLIKNLHNVEEICDHLVSDDILTSGMMDSIKHKKPRPTGQTRELLSILPRRGTKAFESFIKALDETGNGEVADHLEKNGSKSNGQSSGKTDNGLSKPKDGNGDTQEAKQQHSGKSEGTKKLESENKQDWPDFKKRLLMVQKRDITKCTEESFKKICESRPVYHMTGKQKGKFLSISNVQCTTTNESTGAKSIGDTPTKNTLCENKCRSCVDFDKTAISQLFTHMKYESKAADMKRDVSGEDMKTFLDGHLNNKDGVMSTFDSLVVVFFSGGYNYKPGNIYDKDGNEMNKDEIFTMIRESKAFKGKPKIVIIRTYSFEEETVPLDVLDAAKASLHFVKNEPNKDDLFVVSSQPRTEKGPWIIGDGMNGSYFIQALIHIFKNMAHEKSFMEMMEEVNICLTSAMVPDHGKKAVAEVMILEHSVEKHLFFFPGLLDVPAVIMKVPGWPDLAVSGNTVKKTDIKPCLKDFQNRIQNQRKIYPMTSVKRGKFILISNAQCNCMCEENQTEEDAKKKEQRYTECITNSDFDKSNMSQLFKYMGYDTAGGILTKKTKEEIKDILKKKLNDIDNDPSLMYDSLIIMFLSGKFDSEAGRIYDLDILKGKAKVCFVQTYNFLEKSEPYDSTDSAADVILKNGKPNTDDIFVVSSYPRTEQGPWIIGENMSGSYFIQALIHVFKIHAREKSFIELLEEANKCLLNAVVPNKKAGTVEKIPVAQIVLLEYCEGKELYFFPGLEFKAQDLSASLAGNPVCAPSE</sequence>
<name>A0A6J8B4J8_MYTCO</name>
<feature type="domain" description="CARD" evidence="9">
    <location>
        <begin position="1"/>
        <end position="92"/>
    </location>
</feature>
<evidence type="ECO:0000256" key="7">
    <source>
        <dbReference type="SAM" id="MobiDB-lite"/>
    </source>
</evidence>
<keyword evidence="4" id="KW-0378">Hydrolase</keyword>
<evidence type="ECO:0000259" key="9">
    <source>
        <dbReference type="PROSITE" id="PS50209"/>
    </source>
</evidence>
<gene>
    <name evidence="10" type="ORF">MCOR_13766</name>
</gene>
<dbReference type="Gene3D" id="3.40.50.1460">
    <property type="match status" value="2"/>
</dbReference>
<dbReference type="PROSITE" id="PS50209">
    <property type="entry name" value="CARD"/>
    <property type="match status" value="1"/>
</dbReference>
<dbReference type="SMART" id="SM00114">
    <property type="entry name" value="CARD"/>
    <property type="match status" value="1"/>
</dbReference>
<organism evidence="10 11">
    <name type="scientific">Mytilus coruscus</name>
    <name type="common">Sea mussel</name>
    <dbReference type="NCBI Taxonomy" id="42192"/>
    <lineage>
        <taxon>Eukaryota</taxon>
        <taxon>Metazoa</taxon>
        <taxon>Spiralia</taxon>
        <taxon>Lophotrochozoa</taxon>
        <taxon>Mollusca</taxon>
        <taxon>Bivalvia</taxon>
        <taxon>Autobranchia</taxon>
        <taxon>Pteriomorphia</taxon>
        <taxon>Mytilida</taxon>
        <taxon>Mytiloidea</taxon>
        <taxon>Mytilidae</taxon>
        <taxon>Mytilinae</taxon>
        <taxon>Mytilus</taxon>
    </lineage>
</organism>
<evidence type="ECO:0000259" key="8">
    <source>
        <dbReference type="PROSITE" id="PS50207"/>
    </source>
</evidence>
<dbReference type="SUPFAM" id="SSF47986">
    <property type="entry name" value="DEATH domain"/>
    <property type="match status" value="1"/>
</dbReference>
<feature type="domain" description="Caspase family p10" evidence="8">
    <location>
        <begin position="675"/>
        <end position="742"/>
    </location>
</feature>
<keyword evidence="5" id="KW-0788">Thiol protease</keyword>
<dbReference type="GO" id="GO:0042981">
    <property type="term" value="P:regulation of apoptotic process"/>
    <property type="evidence" value="ECO:0007669"/>
    <property type="project" value="InterPro"/>
</dbReference>
<evidence type="ECO:0000256" key="1">
    <source>
        <dbReference type="ARBA" id="ARBA00010134"/>
    </source>
</evidence>
<dbReference type="PANTHER" id="PTHR47901">
    <property type="entry name" value="CASPASE RECRUITMENT DOMAIN-CONTAINING PROTEIN 18"/>
    <property type="match status" value="1"/>
</dbReference>
<proteinExistence type="inferred from homology"/>
<evidence type="ECO:0000313" key="11">
    <source>
        <dbReference type="Proteomes" id="UP000507470"/>
    </source>
</evidence>
<feature type="compositionally biased region" description="Basic and acidic residues" evidence="7">
    <location>
        <begin position="110"/>
        <end position="141"/>
    </location>
</feature>
<reference evidence="10 11" key="1">
    <citation type="submission" date="2020-06" db="EMBL/GenBank/DDBJ databases">
        <authorList>
            <person name="Li R."/>
            <person name="Bekaert M."/>
        </authorList>
    </citation>
    <scope>NUCLEOTIDE SEQUENCE [LARGE SCALE GENOMIC DNA]</scope>
    <source>
        <strain evidence="11">wild</strain>
    </source>
</reference>
<dbReference type="GO" id="GO:0006508">
    <property type="term" value="P:proteolysis"/>
    <property type="evidence" value="ECO:0007669"/>
    <property type="project" value="UniProtKB-KW"/>
</dbReference>
<evidence type="ECO:0000256" key="3">
    <source>
        <dbReference type="ARBA" id="ARBA00022703"/>
    </source>
</evidence>
<dbReference type="Pfam" id="PF00619">
    <property type="entry name" value="CARD"/>
    <property type="match status" value="1"/>
</dbReference>
<dbReference type="InterPro" id="IPR001315">
    <property type="entry name" value="CARD"/>
</dbReference>
<evidence type="ECO:0000256" key="2">
    <source>
        <dbReference type="ARBA" id="ARBA00022670"/>
    </source>
</evidence>
<evidence type="ECO:0008006" key="12">
    <source>
        <dbReference type="Google" id="ProtNLM"/>
    </source>
</evidence>
<dbReference type="SUPFAM" id="SSF52129">
    <property type="entry name" value="Caspase-like"/>
    <property type="match status" value="2"/>
</dbReference>
<keyword evidence="3" id="KW-0053">Apoptosis</keyword>
<dbReference type="GO" id="GO:0006915">
    <property type="term" value="P:apoptotic process"/>
    <property type="evidence" value="ECO:0007669"/>
    <property type="project" value="UniProtKB-KW"/>
</dbReference>
<dbReference type="InterPro" id="IPR002138">
    <property type="entry name" value="Pept_C14_p10"/>
</dbReference>
<keyword evidence="6" id="KW-0865">Zymogen</keyword>
<dbReference type="Proteomes" id="UP000507470">
    <property type="component" value="Unassembled WGS sequence"/>
</dbReference>
<dbReference type="PROSITE" id="PS50207">
    <property type="entry name" value="CASPASE_P10"/>
    <property type="match status" value="2"/>
</dbReference>
<feature type="region of interest" description="Disordered" evidence="7">
    <location>
        <begin position="85"/>
        <end position="141"/>
    </location>
</feature>
<dbReference type="Pfam" id="PF00656">
    <property type="entry name" value="Peptidase_C14"/>
    <property type="match status" value="2"/>
</dbReference>
<comment type="similarity">
    <text evidence="1">Belongs to the peptidase C14A family.</text>
</comment>
<dbReference type="InterPro" id="IPR029030">
    <property type="entry name" value="Caspase-like_dom_sf"/>
</dbReference>
<dbReference type="GO" id="GO:0004197">
    <property type="term" value="F:cysteine-type endopeptidase activity"/>
    <property type="evidence" value="ECO:0007669"/>
    <property type="project" value="InterPro"/>
</dbReference>
<dbReference type="OrthoDB" id="2505440at2759"/>
<dbReference type="AlphaFoldDB" id="A0A6J8B4J8"/>
<evidence type="ECO:0000256" key="4">
    <source>
        <dbReference type="ARBA" id="ARBA00022801"/>
    </source>
</evidence>
<dbReference type="PANTHER" id="PTHR47901:SF8">
    <property type="entry name" value="CASPASE-3"/>
    <property type="match status" value="1"/>
</dbReference>
<dbReference type="SMART" id="SM00115">
    <property type="entry name" value="CASc"/>
    <property type="match status" value="1"/>
</dbReference>
<feature type="domain" description="Caspase family p10" evidence="8">
    <location>
        <begin position="380"/>
        <end position="443"/>
    </location>
</feature>
<dbReference type="EMBL" id="CACVKT020002376">
    <property type="protein sequence ID" value="CAC5377449.1"/>
    <property type="molecule type" value="Genomic_DNA"/>
</dbReference>
<evidence type="ECO:0000256" key="6">
    <source>
        <dbReference type="ARBA" id="ARBA00023145"/>
    </source>
</evidence>
<dbReference type="CDD" id="cd01671">
    <property type="entry name" value="CARD"/>
    <property type="match status" value="1"/>
</dbReference>
<accession>A0A6J8B4J8</accession>
<evidence type="ECO:0000313" key="10">
    <source>
        <dbReference type="EMBL" id="CAC5377449.1"/>
    </source>
</evidence>
<keyword evidence="11" id="KW-1185">Reference proteome</keyword>
<keyword evidence="2" id="KW-0645">Protease</keyword>
<feature type="compositionally biased region" description="Low complexity" evidence="7">
    <location>
        <begin position="94"/>
        <end position="103"/>
    </location>
</feature>
<evidence type="ECO:0000256" key="5">
    <source>
        <dbReference type="ARBA" id="ARBA00022807"/>
    </source>
</evidence>
<dbReference type="Gene3D" id="1.10.533.10">
    <property type="entry name" value="Death Domain, Fas"/>
    <property type="match status" value="1"/>
</dbReference>
<dbReference type="InterPro" id="IPR002398">
    <property type="entry name" value="Pept_C14"/>
</dbReference>
<dbReference type="InterPro" id="IPR011029">
    <property type="entry name" value="DEATH-like_dom_sf"/>
</dbReference>
<dbReference type="InterPro" id="IPR015917">
    <property type="entry name" value="Pept_C14A"/>
</dbReference>
<dbReference type="InterPro" id="IPR011600">
    <property type="entry name" value="Pept_C14_caspase"/>
</dbReference>
<protein>
    <recommendedName>
        <fullName evidence="12">CASP2</fullName>
    </recommendedName>
</protein>